<dbReference type="Proteomes" id="UP000269591">
    <property type="component" value="Unassembled WGS sequence"/>
</dbReference>
<feature type="compositionally biased region" description="Pro residues" evidence="1">
    <location>
        <begin position="432"/>
        <end position="444"/>
    </location>
</feature>
<sequence length="574" mass="60795">MVLTGTDKPLYSNVENEPGVVDTLGDITVVRPGEGTDENVDVYADALDATVEGLNPNYTYTVDKGNFTITAADGNEVTISHDATAEGFTKTYDGQPISIEATASKDGSTLWFSKDGETWSTEKPSITNVGTLTIYVKATNPNYKDSAVVSATIQVTARPVTITTNDAAKVFDGTELTNETYEVTSGSFVDGETYGVDFGDSGQTAVGVSENDATVVFAGEGNEYTAQADNYSVTVAPGTLQVFPQSIDPTDPDPENPDPDDPNPGDPDPDNPDQPFYTGATVDDPQDVDYNGEAQAWEPTVTNSQGVVLTKDVDYTVTYSEDVVNAGTVTVTIEGIGDYRGKVEKTYEIRQVELVITTPSASKTYDGTPLTADRYVVQGLQGDDDVVVDVYGSRTEVGQSTNAFAITDWVNTERGNYRVISNPGILTVNPAPADPDPTPDPTPDNPGGGDTPGTPTPGTDTPTTPTGTDEGADEGTEDDATAEEAIADDTIPMASGDRGTTESIADDATPLANGADQHENCWVHWVMILGLVLSVIYFAGVGIRRSRYTSDLHVYENQVLGVDDEQNPNQNAAA</sequence>
<evidence type="ECO:0000313" key="4">
    <source>
        <dbReference type="Proteomes" id="UP000269591"/>
    </source>
</evidence>
<comment type="caution">
    <text evidence="3">The sequence shown here is derived from an EMBL/GenBank/DDBJ whole genome shotgun (WGS) entry which is preliminary data.</text>
</comment>
<dbReference type="AlphaFoldDB" id="A0A3N0AVZ0"/>
<gene>
    <name evidence="3" type="ORF">DMP06_07900</name>
</gene>
<feature type="region of interest" description="Disordered" evidence="1">
    <location>
        <begin position="423"/>
        <end position="511"/>
    </location>
</feature>
<feature type="compositionally biased region" description="Acidic residues" evidence="1">
    <location>
        <begin position="470"/>
        <end position="487"/>
    </location>
</feature>
<name>A0A3N0AVZ0_9ACTN</name>
<feature type="compositionally biased region" description="Acidic residues" evidence="1">
    <location>
        <begin position="250"/>
        <end position="271"/>
    </location>
</feature>
<dbReference type="OrthoDB" id="3177874at2"/>
<protein>
    <recommendedName>
        <fullName evidence="5">MBG domain-containing protein</fullName>
    </recommendedName>
</protein>
<feature type="compositionally biased region" description="Low complexity" evidence="1">
    <location>
        <begin position="452"/>
        <end position="469"/>
    </location>
</feature>
<keyword evidence="2" id="KW-1133">Transmembrane helix</keyword>
<keyword evidence="4" id="KW-1185">Reference proteome</keyword>
<organism evidence="3 4">
    <name type="scientific">Slackia equolifaciens</name>
    <dbReference type="NCBI Taxonomy" id="498718"/>
    <lineage>
        <taxon>Bacteria</taxon>
        <taxon>Bacillati</taxon>
        <taxon>Actinomycetota</taxon>
        <taxon>Coriobacteriia</taxon>
        <taxon>Eggerthellales</taxon>
        <taxon>Eggerthellaceae</taxon>
        <taxon>Slackia</taxon>
    </lineage>
</organism>
<evidence type="ECO:0000256" key="1">
    <source>
        <dbReference type="SAM" id="MobiDB-lite"/>
    </source>
</evidence>
<reference evidence="4" key="1">
    <citation type="submission" date="2018-05" db="EMBL/GenBank/DDBJ databases">
        <title>Genome Sequencing of selected type strains of the family Eggerthellaceae.</title>
        <authorList>
            <person name="Danylec N."/>
            <person name="Stoll D.A."/>
            <person name="Doetsch A."/>
            <person name="Huch M."/>
        </authorList>
    </citation>
    <scope>NUCLEOTIDE SEQUENCE [LARGE SCALE GENOMIC DNA]</scope>
    <source>
        <strain evidence="4">DSM 24851</strain>
    </source>
</reference>
<dbReference type="RefSeq" id="WP_123209196.1">
    <property type="nucleotide sequence ID" value="NZ_JBHTHO010000017.1"/>
</dbReference>
<feature type="transmembrane region" description="Helical" evidence="2">
    <location>
        <begin position="522"/>
        <end position="543"/>
    </location>
</feature>
<keyword evidence="2" id="KW-0472">Membrane</keyword>
<dbReference type="EMBL" id="QIBX01000014">
    <property type="protein sequence ID" value="RNL39041.1"/>
    <property type="molecule type" value="Genomic_DNA"/>
</dbReference>
<accession>A0A3N0AVZ0</accession>
<evidence type="ECO:0008006" key="5">
    <source>
        <dbReference type="Google" id="ProtNLM"/>
    </source>
</evidence>
<keyword evidence="2" id="KW-0812">Transmembrane</keyword>
<proteinExistence type="predicted"/>
<feature type="region of interest" description="Disordered" evidence="1">
    <location>
        <begin position="242"/>
        <end position="290"/>
    </location>
</feature>
<evidence type="ECO:0000256" key="2">
    <source>
        <dbReference type="SAM" id="Phobius"/>
    </source>
</evidence>
<evidence type="ECO:0000313" key="3">
    <source>
        <dbReference type="EMBL" id="RNL39041.1"/>
    </source>
</evidence>